<dbReference type="PROSITE" id="PS51257">
    <property type="entry name" value="PROKAR_LIPOPROTEIN"/>
    <property type="match status" value="1"/>
</dbReference>
<accession>A0A3N0EP76</accession>
<evidence type="ECO:0000313" key="3">
    <source>
        <dbReference type="Proteomes" id="UP000267469"/>
    </source>
</evidence>
<keyword evidence="2" id="KW-0378">Hydrolase</keyword>
<proteinExistence type="predicted"/>
<protein>
    <submittedName>
        <fullName evidence="2">Class A beta-lactamase-related serine hydrolase</fullName>
    </submittedName>
</protein>
<dbReference type="OrthoDB" id="1522765at2"/>
<reference evidence="2 3" key="1">
    <citation type="submission" date="2018-10" db="EMBL/GenBank/DDBJ databases">
        <title>Sinomicrobium pectinilyticum sp. nov., a pectinase-producing bacterium isolated from alkaline and saline soil, and emended description of the genus Sinomicrobium.</title>
        <authorList>
            <person name="Cheng B."/>
            <person name="Li C."/>
            <person name="Lai Q."/>
            <person name="Du M."/>
            <person name="Shao Z."/>
            <person name="Xu P."/>
            <person name="Yang C."/>
        </authorList>
    </citation>
    <scope>NUCLEOTIDE SEQUENCE [LARGE SCALE GENOMIC DNA]</scope>
    <source>
        <strain evidence="2 3">5DNS001</strain>
    </source>
</reference>
<dbReference type="PANTHER" id="PTHR46825:SF15">
    <property type="entry name" value="BETA-LACTAMASE-RELATED DOMAIN-CONTAINING PROTEIN"/>
    <property type="match status" value="1"/>
</dbReference>
<dbReference type="Proteomes" id="UP000267469">
    <property type="component" value="Unassembled WGS sequence"/>
</dbReference>
<organism evidence="2 3">
    <name type="scientific">Sinomicrobium pectinilyticum</name>
    <dbReference type="NCBI Taxonomy" id="1084421"/>
    <lineage>
        <taxon>Bacteria</taxon>
        <taxon>Pseudomonadati</taxon>
        <taxon>Bacteroidota</taxon>
        <taxon>Flavobacteriia</taxon>
        <taxon>Flavobacteriales</taxon>
        <taxon>Flavobacteriaceae</taxon>
        <taxon>Sinomicrobium</taxon>
    </lineage>
</organism>
<evidence type="ECO:0000259" key="1">
    <source>
        <dbReference type="Pfam" id="PF00144"/>
    </source>
</evidence>
<name>A0A3N0EP76_SINP1</name>
<dbReference type="InterPro" id="IPR050491">
    <property type="entry name" value="AmpC-like"/>
</dbReference>
<dbReference type="PANTHER" id="PTHR46825">
    <property type="entry name" value="D-ALANYL-D-ALANINE-CARBOXYPEPTIDASE/ENDOPEPTIDASE AMPH"/>
    <property type="match status" value="1"/>
</dbReference>
<sequence>MIKINQIYRAGFLALFLLMVFSCKPGKEVSSQNQKKFRQENPLFSSKFENRVKGLYKEKGLLGDFILAVVDENGLAYSFAFNREVSGGGKSPLHTGSPIYIASATKAFTGTLLKILEKRKILDLNRSLNDYLPQLTYDNRVDTKKINIKDLLNHTHGTFSTRMTWKTAYLGYGGKNEELIHDLNSDFLFDPSGKFRYSNVGPVIAGMVVESTTGKTWKTQMKDCIFAPLKMENTSADVSDFNPEDIRPSLTISGKQGVVARGFYKKDITMHAAGGIISTVNDLSGWLSANIRKDTVLLDKKNWTELHAPTTAQDKEYFTYHRSGYSLGWDIAEYHGERILTRFGGLAGISFHMSFIPAKKIGIIAFSNDSRAYLLPHLMANYAYNLVRSMPADSIFKSEKPKFDESFKKEDEISYPTGLQLLVGSRGNDDITGTYKNSEGWPVISIEKKENRYLFEWGILNGKVYKNKKGDGYSTHLGVLTRDFEIRGDTLLTGSLVYKKVAE</sequence>
<evidence type="ECO:0000313" key="2">
    <source>
        <dbReference type="EMBL" id="RNL89469.1"/>
    </source>
</evidence>
<dbReference type="Gene3D" id="3.40.710.10">
    <property type="entry name" value="DD-peptidase/beta-lactamase superfamily"/>
    <property type="match status" value="1"/>
</dbReference>
<dbReference type="GO" id="GO:0016787">
    <property type="term" value="F:hydrolase activity"/>
    <property type="evidence" value="ECO:0007669"/>
    <property type="project" value="UniProtKB-KW"/>
</dbReference>
<feature type="domain" description="Beta-lactamase-related" evidence="1">
    <location>
        <begin position="50"/>
        <end position="370"/>
    </location>
</feature>
<gene>
    <name evidence="2" type="ORF">ED312_07405</name>
</gene>
<comment type="caution">
    <text evidence="2">The sequence shown here is derived from an EMBL/GenBank/DDBJ whole genome shotgun (WGS) entry which is preliminary data.</text>
</comment>
<dbReference type="AlphaFoldDB" id="A0A3N0EP76"/>
<dbReference type="InterPro" id="IPR012338">
    <property type="entry name" value="Beta-lactam/transpept-like"/>
</dbReference>
<dbReference type="InterPro" id="IPR001466">
    <property type="entry name" value="Beta-lactam-related"/>
</dbReference>
<dbReference type="SUPFAM" id="SSF56601">
    <property type="entry name" value="beta-lactamase/transpeptidase-like"/>
    <property type="match status" value="1"/>
</dbReference>
<dbReference type="Pfam" id="PF00144">
    <property type="entry name" value="Beta-lactamase"/>
    <property type="match status" value="1"/>
</dbReference>
<dbReference type="EMBL" id="RJTM01000042">
    <property type="protein sequence ID" value="RNL89469.1"/>
    <property type="molecule type" value="Genomic_DNA"/>
</dbReference>
<dbReference type="RefSeq" id="WP_123215375.1">
    <property type="nucleotide sequence ID" value="NZ_RJTM01000042.1"/>
</dbReference>
<keyword evidence="3" id="KW-1185">Reference proteome</keyword>